<feature type="domain" description="Multidrug resistance protein MdtA-like C-terminal permuted SH3" evidence="6">
    <location>
        <begin position="280"/>
        <end position="338"/>
    </location>
</feature>
<evidence type="ECO:0000313" key="7">
    <source>
        <dbReference type="EMBL" id="MFD1766735.1"/>
    </source>
</evidence>
<comment type="similarity">
    <text evidence="2">Belongs to the membrane fusion protein (MFP) (TC 8.A.1) family.</text>
</comment>
<name>A0ABW4MEG5_9SPHN</name>
<keyword evidence="8" id="KW-1185">Reference proteome</keyword>
<evidence type="ECO:0000256" key="1">
    <source>
        <dbReference type="ARBA" id="ARBA00004196"/>
    </source>
</evidence>
<organism evidence="7 8">
    <name type="scientific">Sphingorhabdus buctiana</name>
    <dbReference type="NCBI Taxonomy" id="1508805"/>
    <lineage>
        <taxon>Bacteria</taxon>
        <taxon>Pseudomonadati</taxon>
        <taxon>Pseudomonadota</taxon>
        <taxon>Alphaproteobacteria</taxon>
        <taxon>Sphingomonadales</taxon>
        <taxon>Sphingomonadaceae</taxon>
        <taxon>Sphingorhabdus</taxon>
    </lineage>
</organism>
<dbReference type="SUPFAM" id="SSF111369">
    <property type="entry name" value="HlyD-like secretion proteins"/>
    <property type="match status" value="1"/>
</dbReference>
<protein>
    <submittedName>
        <fullName evidence="7">Efflux RND transporter periplasmic adaptor subunit</fullName>
    </submittedName>
</protein>
<dbReference type="Gene3D" id="1.10.287.470">
    <property type="entry name" value="Helix hairpin bin"/>
    <property type="match status" value="1"/>
</dbReference>
<dbReference type="EMBL" id="JBHUEL010000007">
    <property type="protein sequence ID" value="MFD1766735.1"/>
    <property type="molecule type" value="Genomic_DNA"/>
</dbReference>
<dbReference type="RefSeq" id="WP_381513183.1">
    <property type="nucleotide sequence ID" value="NZ_JBHUEL010000007.1"/>
</dbReference>
<dbReference type="InterPro" id="IPR058792">
    <property type="entry name" value="Beta-barrel_RND_2"/>
</dbReference>
<dbReference type="Pfam" id="PF25954">
    <property type="entry name" value="Beta-barrel_RND_2"/>
    <property type="match status" value="1"/>
</dbReference>
<sequence length="353" mass="36740">MKGRAHRLAIAAFLVPPLLYGCGSKESEKAAPSEEIFPVQVMTVQPGNMVQTISAVGTVRYRRETPLGFTTPGKVAVVRFEEGDFVRQGALLAALDTTSVGADLSAAEAERSRAQAEFDRIKQLYAEGWITKARYEAAEASAKAASARVAQAGFARGTAQLYAPSSGVVLTRNVQPGQIVAAGTPALILGEGDDGFVFRAPVIDRNAARLRVGMAAEISLPALGSAPVTATISEIDGRANQATGAFTVQFSLPASAQLKSGQIGTASIKLPAADDGSLQIPASAILGVRANEALVYIVDPKSQRVETRNVAIERITDGAVVITGGLKQGDLLVTSGAEKLRTGAKVRMTKAPG</sequence>
<dbReference type="InterPro" id="IPR006143">
    <property type="entry name" value="RND_pump_MFP"/>
</dbReference>
<feature type="domain" description="CusB-like beta-barrel" evidence="5">
    <location>
        <begin position="200"/>
        <end position="268"/>
    </location>
</feature>
<evidence type="ECO:0000259" key="6">
    <source>
        <dbReference type="Pfam" id="PF25967"/>
    </source>
</evidence>
<dbReference type="Gene3D" id="2.40.30.170">
    <property type="match status" value="1"/>
</dbReference>
<gene>
    <name evidence="7" type="ORF">ACFSAG_07755</name>
</gene>
<dbReference type="InterPro" id="IPR058625">
    <property type="entry name" value="MdtA-like_BSH"/>
</dbReference>
<keyword evidence="3" id="KW-0813">Transport</keyword>
<accession>A0ABW4MEG5</accession>
<dbReference type="Proteomes" id="UP001597215">
    <property type="component" value="Unassembled WGS sequence"/>
</dbReference>
<evidence type="ECO:0000256" key="3">
    <source>
        <dbReference type="ARBA" id="ARBA00022448"/>
    </source>
</evidence>
<evidence type="ECO:0000259" key="4">
    <source>
        <dbReference type="Pfam" id="PF25917"/>
    </source>
</evidence>
<dbReference type="InterPro" id="IPR058627">
    <property type="entry name" value="MdtA-like_C"/>
</dbReference>
<comment type="caution">
    <text evidence="7">The sequence shown here is derived from an EMBL/GenBank/DDBJ whole genome shotgun (WGS) entry which is preliminary data.</text>
</comment>
<dbReference type="Gene3D" id="2.40.420.20">
    <property type="match status" value="1"/>
</dbReference>
<comment type="subcellular location">
    <subcellularLocation>
        <location evidence="1">Cell envelope</location>
    </subcellularLocation>
</comment>
<dbReference type="Gene3D" id="2.40.50.100">
    <property type="match status" value="1"/>
</dbReference>
<evidence type="ECO:0000313" key="8">
    <source>
        <dbReference type="Proteomes" id="UP001597215"/>
    </source>
</evidence>
<dbReference type="PROSITE" id="PS51257">
    <property type="entry name" value="PROKAR_LIPOPROTEIN"/>
    <property type="match status" value="1"/>
</dbReference>
<dbReference type="PANTHER" id="PTHR30469:SF15">
    <property type="entry name" value="HLYD FAMILY OF SECRETION PROTEINS"/>
    <property type="match status" value="1"/>
</dbReference>
<proteinExistence type="inferred from homology"/>
<reference evidence="8" key="1">
    <citation type="journal article" date="2019" name="Int. J. Syst. Evol. Microbiol.">
        <title>The Global Catalogue of Microorganisms (GCM) 10K type strain sequencing project: providing services to taxonomists for standard genome sequencing and annotation.</title>
        <authorList>
            <consortium name="The Broad Institute Genomics Platform"/>
            <consortium name="The Broad Institute Genome Sequencing Center for Infectious Disease"/>
            <person name="Wu L."/>
            <person name="Ma J."/>
        </authorList>
    </citation>
    <scope>NUCLEOTIDE SEQUENCE [LARGE SCALE GENOMIC DNA]</scope>
    <source>
        <strain evidence="8">CGMCC 1.12449</strain>
    </source>
</reference>
<feature type="domain" description="Multidrug resistance protein MdtA-like barrel-sandwich hybrid" evidence="4">
    <location>
        <begin position="73"/>
        <end position="187"/>
    </location>
</feature>
<evidence type="ECO:0000256" key="2">
    <source>
        <dbReference type="ARBA" id="ARBA00009477"/>
    </source>
</evidence>
<dbReference type="NCBIfam" id="TIGR01730">
    <property type="entry name" value="RND_mfp"/>
    <property type="match status" value="1"/>
</dbReference>
<evidence type="ECO:0000259" key="5">
    <source>
        <dbReference type="Pfam" id="PF25954"/>
    </source>
</evidence>
<dbReference type="PANTHER" id="PTHR30469">
    <property type="entry name" value="MULTIDRUG RESISTANCE PROTEIN MDTA"/>
    <property type="match status" value="1"/>
</dbReference>
<dbReference type="Pfam" id="PF25967">
    <property type="entry name" value="RND-MFP_C"/>
    <property type="match status" value="1"/>
</dbReference>
<dbReference type="Pfam" id="PF25917">
    <property type="entry name" value="BSH_RND"/>
    <property type="match status" value="1"/>
</dbReference>